<sequence length="105" mass="11291">MNGFETLPLFGEPDRPTVPPPPVVKVQWSNYRTVGRVQCMHCLAVAHARRGTGPVDIRGARRRRTGPDGELLLCTAHAEAKHAADVVAGLVPPPKGRALAVRRAA</sequence>
<evidence type="ECO:0000313" key="2">
    <source>
        <dbReference type="Proteomes" id="UP001230908"/>
    </source>
</evidence>
<protein>
    <submittedName>
        <fullName evidence="1">Uncharacterized protein</fullName>
    </submittedName>
</protein>
<gene>
    <name evidence="1" type="ORF">RB614_20340</name>
</gene>
<dbReference type="RefSeq" id="WP_308714146.1">
    <property type="nucleotide sequence ID" value="NZ_JAVHUY010000018.1"/>
</dbReference>
<organism evidence="1 2">
    <name type="scientific">Phytohabitans maris</name>
    <dbReference type="NCBI Taxonomy" id="3071409"/>
    <lineage>
        <taxon>Bacteria</taxon>
        <taxon>Bacillati</taxon>
        <taxon>Actinomycetota</taxon>
        <taxon>Actinomycetes</taxon>
        <taxon>Micromonosporales</taxon>
        <taxon>Micromonosporaceae</taxon>
    </lineage>
</organism>
<dbReference type="Proteomes" id="UP001230908">
    <property type="component" value="Unassembled WGS sequence"/>
</dbReference>
<name>A0ABU0ZIK1_9ACTN</name>
<accession>A0ABU0ZIK1</accession>
<comment type="caution">
    <text evidence="1">The sequence shown here is derived from an EMBL/GenBank/DDBJ whole genome shotgun (WGS) entry which is preliminary data.</text>
</comment>
<evidence type="ECO:0000313" key="1">
    <source>
        <dbReference type="EMBL" id="MDQ7906868.1"/>
    </source>
</evidence>
<keyword evidence="2" id="KW-1185">Reference proteome</keyword>
<reference evidence="1 2" key="1">
    <citation type="submission" date="2023-08" db="EMBL/GenBank/DDBJ databases">
        <title>Phytohabitans sansha sp. nov., isolated from marine sediment.</title>
        <authorList>
            <person name="Zhao Y."/>
            <person name="Yi K."/>
        </authorList>
    </citation>
    <scope>NUCLEOTIDE SEQUENCE [LARGE SCALE GENOMIC DNA]</scope>
    <source>
        <strain evidence="1 2">ZYX-F-186</strain>
    </source>
</reference>
<dbReference type="EMBL" id="JAVHUY010000018">
    <property type="protein sequence ID" value="MDQ7906868.1"/>
    <property type="molecule type" value="Genomic_DNA"/>
</dbReference>
<proteinExistence type="predicted"/>